<evidence type="ECO:0000313" key="5">
    <source>
        <dbReference type="EnsemblMetazoa" id="ASIC012389-PA"/>
    </source>
</evidence>
<organism evidence="4">
    <name type="scientific">Anopheles sinensis</name>
    <name type="common">Mosquito</name>
    <dbReference type="NCBI Taxonomy" id="74873"/>
    <lineage>
        <taxon>Eukaryota</taxon>
        <taxon>Metazoa</taxon>
        <taxon>Ecdysozoa</taxon>
        <taxon>Arthropoda</taxon>
        <taxon>Hexapoda</taxon>
        <taxon>Insecta</taxon>
        <taxon>Pterygota</taxon>
        <taxon>Neoptera</taxon>
        <taxon>Endopterygota</taxon>
        <taxon>Diptera</taxon>
        <taxon>Nematocera</taxon>
        <taxon>Culicoidea</taxon>
        <taxon>Culicidae</taxon>
        <taxon>Anophelinae</taxon>
        <taxon>Anopheles</taxon>
    </lineage>
</organism>
<feature type="compositionally biased region" description="Low complexity" evidence="2">
    <location>
        <begin position="178"/>
        <end position="190"/>
    </location>
</feature>
<evidence type="ECO:0000256" key="3">
    <source>
        <dbReference type="SAM" id="SignalP"/>
    </source>
</evidence>
<feature type="chain" id="PRO_5001784181" evidence="3">
    <location>
        <begin position="23"/>
        <end position="204"/>
    </location>
</feature>
<dbReference type="VEuPathDB" id="VectorBase:ASIC012389"/>
<evidence type="ECO:0000313" key="6">
    <source>
        <dbReference type="Proteomes" id="UP000030765"/>
    </source>
</evidence>
<evidence type="ECO:0000256" key="2">
    <source>
        <dbReference type="SAM" id="MobiDB-lite"/>
    </source>
</evidence>
<keyword evidence="3" id="KW-0732">Signal</keyword>
<dbReference type="EMBL" id="ATLV01019681">
    <property type="status" value="NOT_ANNOTATED_CDS"/>
    <property type="molecule type" value="Genomic_DNA"/>
</dbReference>
<evidence type="ECO:0000256" key="1">
    <source>
        <dbReference type="SAM" id="Coils"/>
    </source>
</evidence>
<feature type="region of interest" description="Disordered" evidence="2">
    <location>
        <begin position="108"/>
        <end position="133"/>
    </location>
</feature>
<evidence type="ECO:0000313" key="4">
    <source>
        <dbReference type="EMBL" id="KFB44512.1"/>
    </source>
</evidence>
<accession>A0A084W2R8</accession>
<gene>
    <name evidence="4" type="ORF">ZHAS_00012389</name>
</gene>
<dbReference type="OMA" id="PWRMANE"/>
<name>A0A084W2R8_ANOSI</name>
<keyword evidence="6" id="KW-1185">Reference proteome</keyword>
<feature type="coiled-coil region" evidence="1">
    <location>
        <begin position="29"/>
        <end position="56"/>
    </location>
</feature>
<dbReference type="OrthoDB" id="7764160at2759"/>
<reference evidence="5" key="2">
    <citation type="submission" date="2020-05" db="UniProtKB">
        <authorList>
            <consortium name="EnsemblMetazoa"/>
        </authorList>
    </citation>
    <scope>IDENTIFICATION</scope>
</reference>
<dbReference type="Proteomes" id="UP000030765">
    <property type="component" value="Unassembled WGS sequence"/>
</dbReference>
<dbReference type="EnsemblMetazoa" id="ASIC012389-RA">
    <property type="protein sequence ID" value="ASIC012389-PA"/>
    <property type="gene ID" value="ASIC012389"/>
</dbReference>
<protein>
    <submittedName>
        <fullName evidence="4 5">Uncharacterized protein</fullName>
    </submittedName>
</protein>
<feature type="region of interest" description="Disordered" evidence="2">
    <location>
        <begin position="177"/>
        <end position="204"/>
    </location>
</feature>
<feature type="compositionally biased region" description="Acidic residues" evidence="2">
    <location>
        <begin position="120"/>
        <end position="130"/>
    </location>
</feature>
<sequence length="204" mass="22571">MSTPSVLRLSLVVLVVATIAQAAILTRAIEAQKSLVEREEQMLEQAKQQVHQKAQDAYEVSRGAVSNVADQLRYVVMYPWRMANEALEKPKMYAKYLLSKVPPVLSTEVTTPPPTTVALTEEDTEPEVEPTSETNRLPLLVSSLQSLFNGDTTEDDLPKPNPYVEVIEIKYQGPKVVSSLTPAEELPPLAESEDEEPTKDVLLA</sequence>
<dbReference type="AlphaFoldDB" id="A0A084W2R8"/>
<proteinExistence type="predicted"/>
<dbReference type="EMBL" id="KE525277">
    <property type="protein sequence ID" value="KFB44512.1"/>
    <property type="molecule type" value="Genomic_DNA"/>
</dbReference>
<dbReference type="VEuPathDB" id="VectorBase:ASIS021363"/>
<keyword evidence="1" id="KW-0175">Coiled coil</keyword>
<feature type="signal peptide" evidence="3">
    <location>
        <begin position="1"/>
        <end position="22"/>
    </location>
</feature>
<reference evidence="4 6" key="1">
    <citation type="journal article" date="2014" name="BMC Genomics">
        <title>Genome sequence of Anopheles sinensis provides insight into genetics basis of mosquito competence for malaria parasites.</title>
        <authorList>
            <person name="Zhou D."/>
            <person name="Zhang D."/>
            <person name="Ding G."/>
            <person name="Shi L."/>
            <person name="Hou Q."/>
            <person name="Ye Y."/>
            <person name="Xu Y."/>
            <person name="Zhou H."/>
            <person name="Xiong C."/>
            <person name="Li S."/>
            <person name="Yu J."/>
            <person name="Hong S."/>
            <person name="Yu X."/>
            <person name="Zou P."/>
            <person name="Chen C."/>
            <person name="Chang X."/>
            <person name="Wang W."/>
            <person name="Lv Y."/>
            <person name="Sun Y."/>
            <person name="Ma L."/>
            <person name="Shen B."/>
            <person name="Zhu C."/>
        </authorList>
    </citation>
    <scope>NUCLEOTIDE SEQUENCE [LARGE SCALE GENOMIC DNA]</scope>
</reference>